<gene>
    <name evidence="1" type="ORF">M0D43_03330</name>
</gene>
<accession>A0A9Q9J4V5</accession>
<dbReference type="AlphaFoldDB" id="A0A9Q9J4V5"/>
<organism evidence="1 2">
    <name type="scientific">Xanthomonas prunicola</name>
    <dbReference type="NCBI Taxonomy" id="2053930"/>
    <lineage>
        <taxon>Bacteria</taxon>
        <taxon>Pseudomonadati</taxon>
        <taxon>Pseudomonadota</taxon>
        <taxon>Gammaproteobacteria</taxon>
        <taxon>Lysobacterales</taxon>
        <taxon>Lysobacteraceae</taxon>
        <taxon>Xanthomonas</taxon>
    </lineage>
</organism>
<dbReference type="EMBL" id="CP096142">
    <property type="protein sequence ID" value="UXA66091.1"/>
    <property type="molecule type" value="Genomic_DNA"/>
</dbReference>
<sequence>MNIKFEAQLLENLGFFVAPDNLSNSSIGDDHGWMVTHPQWDHGRQCESRADIAKWLYSRGVSLYPQYLAILRFRELLGSADAETINGLKSWCEGSRVRGAAEVVVDEVLRVSRQEVVLAKKDWLSLALEILAPHMQRRYLPLGTHMGLELDAFLAARALDSQRSKGIVYDLWKRTRDGFQRLGCRFFGFAEKH</sequence>
<reference evidence="1" key="1">
    <citation type="submission" date="2022-04" db="EMBL/GenBank/DDBJ databases">
        <title>Xanthomonas prunicola pv. tritici, a pathogen causing a previously unreported foliar disease of wheat.</title>
        <authorList>
            <person name="Clavijo F."/>
            <person name="Curland R.D."/>
            <person name="Dill-Macky R."/>
            <person name="Pereyra S."/>
            <person name="Roman-Reyna V."/>
            <person name="Siri M.I."/>
        </authorList>
    </citation>
    <scope>NUCLEOTIDE SEQUENCE</scope>
    <source>
        <strain evidence="1">CIX249</strain>
    </source>
</reference>
<dbReference type="Proteomes" id="UP001058381">
    <property type="component" value="Chromosome"/>
</dbReference>
<proteinExistence type="predicted"/>
<dbReference type="GeneID" id="75150353"/>
<evidence type="ECO:0000313" key="2">
    <source>
        <dbReference type="Proteomes" id="UP001058381"/>
    </source>
</evidence>
<name>A0A9Q9J4V5_9XANT</name>
<dbReference type="RefSeq" id="WP_252163546.1">
    <property type="nucleotide sequence ID" value="NZ_CP094827.1"/>
</dbReference>
<protein>
    <submittedName>
        <fullName evidence="1">Uncharacterized protein</fullName>
    </submittedName>
</protein>
<evidence type="ECO:0000313" key="1">
    <source>
        <dbReference type="EMBL" id="UXA66091.1"/>
    </source>
</evidence>